<dbReference type="Proteomes" id="UP001281761">
    <property type="component" value="Unassembled WGS sequence"/>
</dbReference>
<dbReference type="InterPro" id="IPR016024">
    <property type="entry name" value="ARM-type_fold"/>
</dbReference>
<dbReference type="EMBL" id="JARBJD010000496">
    <property type="protein sequence ID" value="KAK2941493.1"/>
    <property type="molecule type" value="Genomic_DNA"/>
</dbReference>
<protein>
    <submittedName>
        <fullName evidence="1">Uncharacterized protein</fullName>
    </submittedName>
</protein>
<name>A0ABQ9WQ89_9EUKA</name>
<evidence type="ECO:0000313" key="1">
    <source>
        <dbReference type="EMBL" id="KAK2941493.1"/>
    </source>
</evidence>
<sequence length="638" mass="72394">MSETDHTRFSEHLNYVQNTSEQERSTQTNTIVLRNRKRTTFDHDIDRTDNNIQPIAMSGQDLNGILADLCAEDRLDILELMMALRELTIHTIGTCERLIQHNAIPMLVRHLMYDVHHYFGENVIRKIFSFTQSTSLRVISMAWRFLNNITIFDHDQHDFACVLEALGIFDTFVPSLTLLTTRFVEKPAWHLQSLGDIPKSSALAFPQTVMVLPDYAASPHFLLKTFRNLAIVAKKAVPAEIISFIFLVFVSGCSSCIDSAIDLLMTDKDQLRTITSILYQVPMPSFFPPHIQTFPQLAVSVLSFACDGLYSSYRALTVLNLAQLQHRIVQRRKQTHEMQTDIQSLEGGAFQTTVVTELGRYFDIITRISLLLGTALGGTDDVVDFYINAGLLPTLGQCLHIVQTIWDDKLAHDWSVLVSAQLDAMNETHGELWKETLEILLHVDCSKLATEEELAFDLSTSRIHDHGQINIPNTFTKHIQTAFQKLSFCLSNTAGGTEQHSWRVLNETLPGLQPCQDFLRFLSNRLLVHHPSEAIFAEIKRSHLLDALFAFKWYRCNHRLADSSVDLFLDTLSLFLLNTPDPSTILDSVSEDGIEHTLFNLPCGYSDRTVQLMAFLRDQLEILQKNRSCGELAKSIKT</sequence>
<organism evidence="1 2">
    <name type="scientific">Blattamonas nauphoetae</name>
    <dbReference type="NCBI Taxonomy" id="2049346"/>
    <lineage>
        <taxon>Eukaryota</taxon>
        <taxon>Metamonada</taxon>
        <taxon>Preaxostyla</taxon>
        <taxon>Oxymonadida</taxon>
        <taxon>Blattamonas</taxon>
    </lineage>
</organism>
<accession>A0ABQ9WQ89</accession>
<keyword evidence="2" id="KW-1185">Reference proteome</keyword>
<proteinExistence type="predicted"/>
<gene>
    <name evidence="1" type="ORF">BLNAU_23590</name>
</gene>
<dbReference type="SUPFAM" id="SSF48371">
    <property type="entry name" value="ARM repeat"/>
    <property type="match status" value="1"/>
</dbReference>
<evidence type="ECO:0000313" key="2">
    <source>
        <dbReference type="Proteomes" id="UP001281761"/>
    </source>
</evidence>
<comment type="caution">
    <text evidence="1">The sequence shown here is derived from an EMBL/GenBank/DDBJ whole genome shotgun (WGS) entry which is preliminary data.</text>
</comment>
<reference evidence="1 2" key="1">
    <citation type="journal article" date="2022" name="bioRxiv">
        <title>Genomics of Preaxostyla Flagellates Illuminates Evolutionary Transitions and the Path Towards Mitochondrial Loss.</title>
        <authorList>
            <person name="Novak L.V.F."/>
            <person name="Treitli S.C."/>
            <person name="Pyrih J."/>
            <person name="Halakuc P."/>
            <person name="Pipaliya S.V."/>
            <person name="Vacek V."/>
            <person name="Brzon O."/>
            <person name="Soukal P."/>
            <person name="Eme L."/>
            <person name="Dacks J.B."/>
            <person name="Karnkowska A."/>
            <person name="Elias M."/>
            <person name="Hampl V."/>
        </authorList>
    </citation>
    <scope>NUCLEOTIDE SEQUENCE [LARGE SCALE GENOMIC DNA]</scope>
    <source>
        <strain evidence="1">NAU3</strain>
        <tissue evidence="1">Gut</tissue>
    </source>
</reference>